<dbReference type="SUPFAM" id="SSF53474">
    <property type="entry name" value="alpha/beta-Hydrolases"/>
    <property type="match status" value="1"/>
</dbReference>
<sequence length="699" mass="74131">MRAGSLGLVVGCLLSSALASAAVPVPVPARPEAGAVYDALQRTVRFRQVALSPDGARVAWVESVPAKEGVPAEAMKLQVVERAHPDRPPMRVTASKDATPCAEGSLAWSPDGQRLAFLSTAGEGRARQLYVADVAGASGPPRRLTTVKGLVSAPKWSPDGRSVGVLVIEGTEDAQGPRGPAARETGVVQESHPVKRFAVVSVEDGRLRFVSPAGLFIHEYAWSPDGARVAVTASPPPGDANWWVAKVYAVETATGETSLLHAPQWQVAEPTWSPDGRQLAFVEGLMSDEGNTGGDVWTVSVPERLAAKVRPGAKAVLPARVPPARNLTEGLKASATDLFWPAPERLLFAAQAQGESALVAVSPTAGDVTVLWKGAENVQVSLARDGVASAVVRDSFTQPPEVWMGPVGAWTQVTRLNADVRVPVGDVRSVTWTSDGHQVQGWLVLPVSAPTAASGAKGAKVPMVTVVHGGPAAGITPGFSPQTLLMAARGYAVFMPNPRGSYGQGEAFVQANRRDFGQGDFRDVMSGVDAVLASAPVDPARQGITGWSYGGFMAMWAVTQTQRFQAAVAGAGIANWQSYYGTNHIDTWMLPYFGASVYDEPEVYTRSSPINAVKQVRTPTLVLHGERDVEVPASQGYEFHKALKALGVKTQLVIYADEGHGFRKPEHQKDRLLRTLDWFDANLTPAAPAPAPKVRAPAR</sequence>
<accession>A0A3A8QEZ3</accession>
<keyword evidence="2" id="KW-0645">Protease</keyword>
<dbReference type="GO" id="GO:0006508">
    <property type="term" value="P:proteolysis"/>
    <property type="evidence" value="ECO:0007669"/>
    <property type="project" value="InterPro"/>
</dbReference>
<feature type="chain" id="PRO_5017246483" evidence="3">
    <location>
        <begin position="22"/>
        <end position="699"/>
    </location>
</feature>
<keyword evidence="3" id="KW-0732">Signal</keyword>
<gene>
    <name evidence="5" type="ORF">D7V93_11205</name>
</gene>
<dbReference type="InterPro" id="IPR015943">
    <property type="entry name" value="WD40/YVTN_repeat-like_dom_sf"/>
</dbReference>
<evidence type="ECO:0000313" key="6">
    <source>
        <dbReference type="Proteomes" id="UP000272888"/>
    </source>
</evidence>
<dbReference type="PANTHER" id="PTHR42776">
    <property type="entry name" value="SERINE PEPTIDASE S9 FAMILY MEMBER"/>
    <property type="match status" value="1"/>
</dbReference>
<dbReference type="PANTHER" id="PTHR42776:SF27">
    <property type="entry name" value="DIPEPTIDYL PEPTIDASE FAMILY MEMBER 6"/>
    <property type="match status" value="1"/>
</dbReference>
<dbReference type="InterPro" id="IPR029058">
    <property type="entry name" value="AB_hydrolase_fold"/>
</dbReference>
<reference evidence="6" key="1">
    <citation type="submission" date="2018-09" db="EMBL/GenBank/DDBJ databases">
        <authorList>
            <person name="Livingstone P.G."/>
            <person name="Whitworth D.E."/>
        </authorList>
    </citation>
    <scope>NUCLEOTIDE SEQUENCE [LARGE SCALE GENOMIC DNA]</scope>
    <source>
        <strain evidence="6">CA051B</strain>
    </source>
</reference>
<name>A0A3A8QEZ3_9BACT</name>
<proteinExistence type="predicted"/>
<dbReference type="Pfam" id="PF07676">
    <property type="entry name" value="PD40"/>
    <property type="match status" value="2"/>
</dbReference>
<dbReference type="Proteomes" id="UP000272888">
    <property type="component" value="Unassembled WGS sequence"/>
</dbReference>
<evidence type="ECO:0000313" key="5">
    <source>
        <dbReference type="EMBL" id="RKH61794.1"/>
    </source>
</evidence>
<feature type="signal peptide" evidence="3">
    <location>
        <begin position="1"/>
        <end position="21"/>
    </location>
</feature>
<dbReference type="InterPro" id="IPR011042">
    <property type="entry name" value="6-blade_b-propeller_TolB-like"/>
</dbReference>
<feature type="domain" description="Peptidase S9 prolyl oligopeptidase catalytic" evidence="4">
    <location>
        <begin position="478"/>
        <end position="683"/>
    </location>
</feature>
<organism evidence="5 6">
    <name type="scientific">Corallococcus llansteffanensis</name>
    <dbReference type="NCBI Taxonomy" id="2316731"/>
    <lineage>
        <taxon>Bacteria</taxon>
        <taxon>Pseudomonadati</taxon>
        <taxon>Myxococcota</taxon>
        <taxon>Myxococcia</taxon>
        <taxon>Myxococcales</taxon>
        <taxon>Cystobacterineae</taxon>
        <taxon>Myxococcaceae</taxon>
        <taxon>Corallococcus</taxon>
    </lineage>
</organism>
<dbReference type="InterPro" id="IPR001375">
    <property type="entry name" value="Peptidase_S9_cat"/>
</dbReference>
<dbReference type="InterPro" id="IPR011659">
    <property type="entry name" value="WD40"/>
</dbReference>
<dbReference type="Gene3D" id="2.120.10.30">
    <property type="entry name" value="TolB, C-terminal domain"/>
    <property type="match status" value="1"/>
</dbReference>
<evidence type="ECO:0000256" key="1">
    <source>
        <dbReference type="ARBA" id="ARBA00022801"/>
    </source>
</evidence>
<comment type="caution">
    <text evidence="5">The sequence shown here is derived from an EMBL/GenBank/DDBJ whole genome shotgun (WGS) entry which is preliminary data.</text>
</comment>
<dbReference type="SUPFAM" id="SSF82171">
    <property type="entry name" value="DPP6 N-terminal domain-like"/>
    <property type="match status" value="1"/>
</dbReference>
<dbReference type="Pfam" id="PF00326">
    <property type="entry name" value="Peptidase_S9"/>
    <property type="match status" value="1"/>
</dbReference>
<keyword evidence="1" id="KW-0378">Hydrolase</keyword>
<evidence type="ECO:0000256" key="2">
    <source>
        <dbReference type="ARBA" id="ARBA00022825"/>
    </source>
</evidence>
<evidence type="ECO:0000259" key="4">
    <source>
        <dbReference type="Pfam" id="PF00326"/>
    </source>
</evidence>
<dbReference type="RefSeq" id="WP_120643390.1">
    <property type="nucleotide sequence ID" value="NZ_RAWB01000089.1"/>
</dbReference>
<dbReference type="GO" id="GO:0004252">
    <property type="term" value="F:serine-type endopeptidase activity"/>
    <property type="evidence" value="ECO:0007669"/>
    <property type="project" value="TreeGrafter"/>
</dbReference>
<protein>
    <submittedName>
        <fullName evidence="5">S9 family peptidase</fullName>
    </submittedName>
</protein>
<dbReference type="AlphaFoldDB" id="A0A3A8QEZ3"/>
<keyword evidence="2" id="KW-0720">Serine protease</keyword>
<evidence type="ECO:0000256" key="3">
    <source>
        <dbReference type="SAM" id="SignalP"/>
    </source>
</evidence>
<dbReference type="Gene3D" id="2.130.10.10">
    <property type="entry name" value="YVTN repeat-like/Quinoprotein amine dehydrogenase"/>
    <property type="match status" value="1"/>
</dbReference>
<keyword evidence="6" id="KW-1185">Reference proteome</keyword>
<dbReference type="Gene3D" id="3.40.50.1820">
    <property type="entry name" value="alpha/beta hydrolase"/>
    <property type="match status" value="1"/>
</dbReference>
<dbReference type="EMBL" id="RAWB01000089">
    <property type="protein sequence ID" value="RKH61794.1"/>
    <property type="molecule type" value="Genomic_DNA"/>
</dbReference>